<keyword evidence="3" id="KW-1185">Reference proteome</keyword>
<dbReference type="EMBL" id="SEOQ01000035">
    <property type="protein sequence ID" value="TFY71834.1"/>
    <property type="molecule type" value="Genomic_DNA"/>
</dbReference>
<comment type="caution">
    <text evidence="2">The sequence shown here is derived from an EMBL/GenBank/DDBJ whole genome shotgun (WGS) entry which is preliminary data.</text>
</comment>
<feature type="region of interest" description="Disordered" evidence="1">
    <location>
        <begin position="1"/>
        <end position="57"/>
    </location>
</feature>
<accession>A0A4Y9ZBI4</accession>
<name>A0A4Y9ZBI4_9AGAM</name>
<evidence type="ECO:0000313" key="3">
    <source>
        <dbReference type="Proteomes" id="UP000298327"/>
    </source>
</evidence>
<evidence type="ECO:0000256" key="1">
    <source>
        <dbReference type="SAM" id="MobiDB-lite"/>
    </source>
</evidence>
<dbReference type="AlphaFoldDB" id="A0A4Y9ZBI4"/>
<protein>
    <submittedName>
        <fullName evidence="2">Uncharacterized protein</fullName>
    </submittedName>
</protein>
<reference evidence="2 3" key="1">
    <citation type="submission" date="2019-02" db="EMBL/GenBank/DDBJ databases">
        <title>Genome sequencing of the rare red list fungi Dentipellis fragilis.</title>
        <authorList>
            <person name="Buettner E."/>
            <person name="Kellner H."/>
        </authorList>
    </citation>
    <scope>NUCLEOTIDE SEQUENCE [LARGE SCALE GENOMIC DNA]</scope>
    <source>
        <strain evidence="2 3">DSM 105465</strain>
    </source>
</reference>
<proteinExistence type="predicted"/>
<organism evidence="2 3">
    <name type="scientific">Dentipellis fragilis</name>
    <dbReference type="NCBI Taxonomy" id="205917"/>
    <lineage>
        <taxon>Eukaryota</taxon>
        <taxon>Fungi</taxon>
        <taxon>Dikarya</taxon>
        <taxon>Basidiomycota</taxon>
        <taxon>Agaricomycotina</taxon>
        <taxon>Agaricomycetes</taxon>
        <taxon>Russulales</taxon>
        <taxon>Hericiaceae</taxon>
        <taxon>Dentipellis</taxon>
    </lineage>
</organism>
<dbReference type="Proteomes" id="UP000298327">
    <property type="component" value="Unassembled WGS sequence"/>
</dbReference>
<sequence>MCTIPSARQPCAHGDSNAGVSTQTFRGGLAAAEARRRGREQRGAVSSGDGAEACAGGGCGKVSDTRLAGAVLAAARGSSRVLGRHPRQSGRGRIQCADVP</sequence>
<evidence type="ECO:0000313" key="2">
    <source>
        <dbReference type="EMBL" id="TFY71834.1"/>
    </source>
</evidence>
<gene>
    <name evidence="2" type="ORF">EVG20_g1179</name>
</gene>
<feature type="region of interest" description="Disordered" evidence="1">
    <location>
        <begin position="81"/>
        <end position="100"/>
    </location>
</feature>